<evidence type="ECO:0000256" key="2">
    <source>
        <dbReference type="ARBA" id="ARBA00022801"/>
    </source>
</evidence>
<dbReference type="EMBL" id="PKHA01000006">
    <property type="protein sequence ID" value="PKY98564.1"/>
    <property type="molecule type" value="Genomic_DNA"/>
</dbReference>
<evidence type="ECO:0000259" key="4">
    <source>
        <dbReference type="SMART" id="SM01217"/>
    </source>
</evidence>
<evidence type="ECO:0000256" key="3">
    <source>
        <dbReference type="SAM" id="MobiDB-lite"/>
    </source>
</evidence>
<reference evidence="5 6" key="1">
    <citation type="submission" date="2017-12" db="EMBL/GenBank/DDBJ databases">
        <title>Phylogenetic diversity of female urinary microbiome.</title>
        <authorList>
            <person name="Thomas-White K."/>
            <person name="Wolfe A.J."/>
        </authorList>
    </citation>
    <scope>NUCLEOTIDE SEQUENCE [LARGE SCALE GENOMIC DNA]</scope>
    <source>
        <strain evidence="5 6">UMB0319</strain>
    </source>
</reference>
<dbReference type="InterPro" id="IPR001764">
    <property type="entry name" value="Glyco_hydro_3_N"/>
</dbReference>
<dbReference type="GeneID" id="81708681"/>
<dbReference type="PRINTS" id="PR00133">
    <property type="entry name" value="GLHYDRLASE3"/>
</dbReference>
<dbReference type="InterPro" id="IPR017853">
    <property type="entry name" value="GH"/>
</dbReference>
<gene>
    <name evidence="5" type="ORF">CYJ26_07010</name>
</gene>
<dbReference type="InterPro" id="IPR026891">
    <property type="entry name" value="Fn3-like"/>
</dbReference>
<dbReference type="RefSeq" id="WP_101638192.1">
    <property type="nucleotide sequence ID" value="NZ_JAHAIH010000009.1"/>
</dbReference>
<dbReference type="AlphaFoldDB" id="A0A2I1KSF2"/>
<feature type="domain" description="Fibronectin type III-like" evidence="4">
    <location>
        <begin position="332"/>
        <end position="408"/>
    </location>
</feature>
<dbReference type="PANTHER" id="PTHR42715">
    <property type="entry name" value="BETA-GLUCOSIDASE"/>
    <property type="match status" value="1"/>
</dbReference>
<dbReference type="Gene3D" id="3.40.50.1700">
    <property type="entry name" value="Glycoside hydrolase family 3 C-terminal domain"/>
    <property type="match status" value="1"/>
</dbReference>
<name>A0A2I1KSF2_9ACTO</name>
<sequence length="803" mass="86101">MTTDATASSEEALLSQSSTRSGDVADSRLSPQLARAVRALAARGAVLLRNEDQTLPLQASEPVALLGRVQKDWIAVGYGSGGDVNAPYVTNLLDCLREQGVAVDSELAALYEQWCQANPVDPGTEWGKWPLSFPEMELADDVVAAAAQRARTAVVVIGRAAGEDRESVLEPGSYYLQDAERRLLEQAVRSFERTVAVVVTGNVMDLAWAEELGVDALLLAWCGGMEGGRAIADVLTGAAEPGGRLTDTIARTYEDYPSAGHFGDPEANEYTEDVFVGYRYFETFAPEAVLYPFGFGLGYSQHEITGEGVELTEDGACVAVTAVNTGDLPSSTVVQVYVAKPGGGLSQPVRELAGFGRTEQLAPGEGEEQVIDVPWRDMASYDDSGVTGHRFAWVLPAGTYTFYVGSDVRSAQAAGSVEVEETLVVEQLEQAAAPAADHPFGRLARQEDESGTIVRGSEPVPVSEVDLRERILSRLPQALTPAQGEGEPAVRFEDVQAGRASLQDFVVSLSPKDLSCLAYGDVTMDSPLGAKGNAGALGGVTQELRALGVPPSITTDGPSGIRLAATASLLPCGTALASTWDPEAVEEMAALHGEEMAALGSDILLSPGMNIHRDPLCGRSFEYYSEDPLLTGLMGSAVVSGVQSTGRAACPKHFAANNQETNRIFNDSRVSERALREIYLRGFEIVVTEAAPKVLMTSYNKVNGVWAHYHYDLVTTILRREWGYEGLVITDWWMRMAQDPTFPALRDSAYRVRAGVDVLMPGGDKHFSTVRDDAIMDSYGQEEGITLGEMQATAAHVLRFLVS</sequence>
<comment type="caution">
    <text evidence="5">The sequence shown here is derived from an EMBL/GenBank/DDBJ whole genome shotgun (WGS) entry which is preliminary data.</text>
</comment>
<dbReference type="InterPro" id="IPR002772">
    <property type="entry name" value="Glyco_hydro_3_C"/>
</dbReference>
<dbReference type="InterPro" id="IPR036881">
    <property type="entry name" value="Glyco_hydro_3_C_sf"/>
</dbReference>
<dbReference type="InterPro" id="IPR013783">
    <property type="entry name" value="Ig-like_fold"/>
</dbReference>
<dbReference type="SUPFAM" id="SSF51445">
    <property type="entry name" value="(Trans)glycosidases"/>
    <property type="match status" value="1"/>
</dbReference>
<dbReference type="SMART" id="SM01217">
    <property type="entry name" value="Fn3_like"/>
    <property type="match status" value="1"/>
</dbReference>
<proteinExistence type="inferred from homology"/>
<dbReference type="Pfam" id="PF14310">
    <property type="entry name" value="Fn3-like"/>
    <property type="match status" value="1"/>
</dbReference>
<dbReference type="GO" id="GO:0004553">
    <property type="term" value="F:hydrolase activity, hydrolyzing O-glycosyl compounds"/>
    <property type="evidence" value="ECO:0007669"/>
    <property type="project" value="InterPro"/>
</dbReference>
<dbReference type="Gene3D" id="2.60.40.10">
    <property type="entry name" value="Immunoglobulins"/>
    <property type="match status" value="1"/>
</dbReference>
<evidence type="ECO:0000256" key="1">
    <source>
        <dbReference type="ARBA" id="ARBA00005336"/>
    </source>
</evidence>
<protein>
    <submittedName>
        <fullName evidence="5">Beta-glucosidase</fullName>
    </submittedName>
</protein>
<dbReference type="Proteomes" id="UP000234778">
    <property type="component" value="Unassembled WGS sequence"/>
</dbReference>
<dbReference type="Gene3D" id="3.20.20.300">
    <property type="entry name" value="Glycoside hydrolase, family 3, N-terminal domain"/>
    <property type="match status" value="1"/>
</dbReference>
<accession>A0A2I1KSF2</accession>
<dbReference type="GO" id="GO:0005975">
    <property type="term" value="P:carbohydrate metabolic process"/>
    <property type="evidence" value="ECO:0007669"/>
    <property type="project" value="InterPro"/>
</dbReference>
<feature type="region of interest" description="Disordered" evidence="3">
    <location>
        <begin position="1"/>
        <end position="26"/>
    </location>
</feature>
<evidence type="ECO:0000313" key="5">
    <source>
        <dbReference type="EMBL" id="PKY98564.1"/>
    </source>
</evidence>
<keyword evidence="2" id="KW-0378">Hydrolase</keyword>
<dbReference type="SUPFAM" id="SSF52279">
    <property type="entry name" value="Beta-D-glucan exohydrolase, C-terminal domain"/>
    <property type="match status" value="1"/>
</dbReference>
<organism evidence="5 6">
    <name type="scientific">Actinomyces urogenitalis</name>
    <dbReference type="NCBI Taxonomy" id="103621"/>
    <lineage>
        <taxon>Bacteria</taxon>
        <taxon>Bacillati</taxon>
        <taxon>Actinomycetota</taxon>
        <taxon>Actinomycetes</taxon>
        <taxon>Actinomycetales</taxon>
        <taxon>Actinomycetaceae</taxon>
        <taxon>Actinomyces</taxon>
    </lineage>
</organism>
<dbReference type="Pfam" id="PF00933">
    <property type="entry name" value="Glyco_hydro_3"/>
    <property type="match status" value="1"/>
</dbReference>
<dbReference type="Pfam" id="PF01915">
    <property type="entry name" value="Glyco_hydro_3_C"/>
    <property type="match status" value="1"/>
</dbReference>
<evidence type="ECO:0000313" key="6">
    <source>
        <dbReference type="Proteomes" id="UP000234778"/>
    </source>
</evidence>
<comment type="similarity">
    <text evidence="1">Belongs to the glycosyl hydrolase 3 family.</text>
</comment>
<dbReference type="InterPro" id="IPR036962">
    <property type="entry name" value="Glyco_hydro_3_N_sf"/>
</dbReference>
<dbReference type="PANTHER" id="PTHR42715:SF10">
    <property type="entry name" value="BETA-GLUCOSIDASE"/>
    <property type="match status" value="1"/>
</dbReference>
<feature type="compositionally biased region" description="Low complexity" evidence="3">
    <location>
        <begin position="1"/>
        <end position="19"/>
    </location>
</feature>
<dbReference type="InterPro" id="IPR050288">
    <property type="entry name" value="Cellulose_deg_GH3"/>
</dbReference>